<dbReference type="GO" id="GO:0005737">
    <property type="term" value="C:cytoplasm"/>
    <property type="evidence" value="ECO:0007669"/>
    <property type="project" value="TreeGrafter"/>
</dbReference>
<gene>
    <name evidence="2" type="ORF">CWC19_17040</name>
</gene>
<dbReference type="PANTHER" id="PTHR45527:SF1">
    <property type="entry name" value="FATTY ACID SYNTHASE"/>
    <property type="match status" value="1"/>
</dbReference>
<dbReference type="InterPro" id="IPR001242">
    <property type="entry name" value="Condensation_dom"/>
</dbReference>
<dbReference type="Proteomes" id="UP000307217">
    <property type="component" value="Unassembled WGS sequence"/>
</dbReference>
<dbReference type="RefSeq" id="WP_138592969.1">
    <property type="nucleotide sequence ID" value="NZ_PNBX01000082.1"/>
</dbReference>
<proteinExistence type="predicted"/>
<comment type="caution">
    <text evidence="2">The sequence shown here is derived from an EMBL/GenBank/DDBJ whole genome shotgun (WGS) entry which is preliminary data.</text>
</comment>
<dbReference type="Gene3D" id="3.30.559.30">
    <property type="entry name" value="Nonribosomal peptide synthetase, condensation domain"/>
    <property type="match status" value="1"/>
</dbReference>
<dbReference type="GO" id="GO:0031177">
    <property type="term" value="F:phosphopantetheine binding"/>
    <property type="evidence" value="ECO:0007669"/>
    <property type="project" value="TreeGrafter"/>
</dbReference>
<protein>
    <recommendedName>
        <fullName evidence="1">Condensation domain-containing protein</fullName>
    </recommendedName>
</protein>
<feature type="domain" description="Condensation" evidence="1">
    <location>
        <begin position="9"/>
        <end position="327"/>
    </location>
</feature>
<dbReference type="AlphaFoldDB" id="A0A5S3V4W3"/>
<evidence type="ECO:0000259" key="1">
    <source>
        <dbReference type="Pfam" id="PF00668"/>
    </source>
</evidence>
<dbReference type="PANTHER" id="PTHR45527">
    <property type="entry name" value="NONRIBOSOMAL PEPTIDE SYNTHETASE"/>
    <property type="match status" value="1"/>
</dbReference>
<dbReference type="EMBL" id="PNBX01000082">
    <property type="protein sequence ID" value="TMO65928.1"/>
    <property type="molecule type" value="Genomic_DNA"/>
</dbReference>
<dbReference type="SUPFAM" id="SSF52777">
    <property type="entry name" value="CoA-dependent acyltransferases"/>
    <property type="match status" value="2"/>
</dbReference>
<dbReference type="Gene3D" id="3.30.559.10">
    <property type="entry name" value="Chloramphenicol acetyltransferase-like domain"/>
    <property type="match status" value="1"/>
</dbReference>
<dbReference type="GO" id="GO:0003824">
    <property type="term" value="F:catalytic activity"/>
    <property type="evidence" value="ECO:0007669"/>
    <property type="project" value="InterPro"/>
</dbReference>
<dbReference type="OrthoDB" id="6437977at2"/>
<dbReference type="Pfam" id="PF00668">
    <property type="entry name" value="Condensation"/>
    <property type="match status" value="1"/>
</dbReference>
<sequence>MKIRIDNNRQKIPLTNGQMSFWYIYQLTKETANHFLPYEFDGPLQTEHLEKVLNTLLQDNEILRVSVSDWCAIQYVCPYEYFHLPYVDLSRFSDSAIATAMGELFLKYCAPNFDLMRPPLLRACLVKLAPQKHLLMLITPHFAMDGAALHQLDIELRTLYKKALQGKPLRTTGKLSLASYISQEQVKKNTQSESAEQFWLKQLEGIEHTYFDQSLLDISNCCRRGVFIPLSQPQLNLIGRWCSEYQLTQQMVFLALFAKVISKVTGNTSLCLTTVQENRDIDGARELFGALLTSLPIPIRNLDTQPFDELFAQVKKTTLAVYEYRHVSWSTPLSILGENKIQNRPWWLEVLTAFSGTYHFMSQESGLSPLALKDFATIAAADIEDNKNVKLLGPQCRAMTINVNMLPSFYEPKNQFNEALDLDQETCQITLQRQLDFPLPPDESEWEKDVLNFYIENHAVKGPGIRVSHQCLTSDAEQLLKEEFEGVLEVELSDGDHKFASGI</sequence>
<organism evidence="2 3">
    <name type="scientific">Pseudoalteromonas aurantia</name>
    <dbReference type="NCBI Taxonomy" id="43654"/>
    <lineage>
        <taxon>Bacteria</taxon>
        <taxon>Pseudomonadati</taxon>
        <taxon>Pseudomonadota</taxon>
        <taxon>Gammaproteobacteria</taxon>
        <taxon>Alteromonadales</taxon>
        <taxon>Pseudoalteromonadaceae</taxon>
        <taxon>Pseudoalteromonas</taxon>
    </lineage>
</organism>
<reference evidence="3" key="2">
    <citation type="submission" date="2019-06" db="EMBL/GenBank/DDBJ databases">
        <title>Co-occurence of chitin degradation, pigmentation and bioactivity in marine Pseudoalteromonas.</title>
        <authorList>
            <person name="Sonnenschein E.C."/>
            <person name="Bech P.K."/>
        </authorList>
    </citation>
    <scope>NUCLEOTIDE SEQUENCE [LARGE SCALE GENOMIC DNA]</scope>
    <source>
        <strain evidence="3">S3790</strain>
    </source>
</reference>
<evidence type="ECO:0000313" key="3">
    <source>
        <dbReference type="Proteomes" id="UP000307217"/>
    </source>
</evidence>
<evidence type="ECO:0000313" key="2">
    <source>
        <dbReference type="EMBL" id="TMO65928.1"/>
    </source>
</evidence>
<accession>A0A5S3V4W3</accession>
<reference evidence="2 3" key="1">
    <citation type="submission" date="2018-01" db="EMBL/GenBank/DDBJ databases">
        <authorList>
            <person name="Paulsen S."/>
            <person name="Gram L.K."/>
        </authorList>
    </citation>
    <scope>NUCLEOTIDE SEQUENCE [LARGE SCALE GENOMIC DNA]</scope>
    <source>
        <strain evidence="2 3">S3790</strain>
    </source>
</reference>
<name>A0A5S3V4W3_9GAMM</name>
<dbReference type="GO" id="GO:0043041">
    <property type="term" value="P:amino acid activation for nonribosomal peptide biosynthetic process"/>
    <property type="evidence" value="ECO:0007669"/>
    <property type="project" value="TreeGrafter"/>
</dbReference>
<dbReference type="GO" id="GO:0044550">
    <property type="term" value="P:secondary metabolite biosynthetic process"/>
    <property type="evidence" value="ECO:0007669"/>
    <property type="project" value="TreeGrafter"/>
</dbReference>
<dbReference type="InterPro" id="IPR023213">
    <property type="entry name" value="CAT-like_dom_sf"/>
</dbReference>